<dbReference type="PANTHER" id="PTHR43155:SF2">
    <property type="entry name" value="CYCLIC DI-GMP PHOSPHODIESTERASE PA4108"/>
    <property type="match status" value="1"/>
</dbReference>
<reference evidence="4" key="1">
    <citation type="submission" date="2019-04" db="EMBL/GenBank/DDBJ databases">
        <title>Evolution of Biomass-Degrading Anaerobic Consortia Revealed by Metagenomics.</title>
        <authorList>
            <person name="Peng X."/>
        </authorList>
    </citation>
    <scope>NUCLEOTIDE SEQUENCE</scope>
    <source>
        <strain evidence="4">SIG311</strain>
    </source>
</reference>
<evidence type="ECO:0000259" key="2">
    <source>
        <dbReference type="PROSITE" id="PS51831"/>
    </source>
</evidence>
<protein>
    <submittedName>
        <fullName evidence="4">HD-GYP domain-containing protein</fullName>
    </submittedName>
</protein>
<evidence type="ECO:0000256" key="1">
    <source>
        <dbReference type="SAM" id="MobiDB-lite"/>
    </source>
</evidence>
<accession>A0A927UAF7</accession>
<dbReference type="InterPro" id="IPR037522">
    <property type="entry name" value="HD_GYP_dom"/>
</dbReference>
<organism evidence="4 5">
    <name type="scientific">Pseudobutyrivibrio ruminis</name>
    <dbReference type="NCBI Taxonomy" id="46206"/>
    <lineage>
        <taxon>Bacteria</taxon>
        <taxon>Bacillati</taxon>
        <taxon>Bacillota</taxon>
        <taxon>Clostridia</taxon>
        <taxon>Lachnospirales</taxon>
        <taxon>Lachnospiraceae</taxon>
        <taxon>Pseudobutyrivibrio</taxon>
    </lineage>
</organism>
<feature type="domain" description="HD" evidence="2">
    <location>
        <begin position="182"/>
        <end position="304"/>
    </location>
</feature>
<name>A0A927UAF7_9FIRM</name>
<proteinExistence type="predicted"/>
<dbReference type="AlphaFoldDB" id="A0A927UAF7"/>
<gene>
    <name evidence="4" type="ORF">E7272_01770</name>
</gene>
<feature type="compositionally biased region" description="Basic and acidic residues" evidence="1">
    <location>
        <begin position="70"/>
        <end position="103"/>
    </location>
</feature>
<dbReference type="NCBIfam" id="TIGR00277">
    <property type="entry name" value="HDIG"/>
    <property type="match status" value="1"/>
</dbReference>
<comment type="caution">
    <text evidence="4">The sequence shown here is derived from an EMBL/GenBank/DDBJ whole genome shotgun (WGS) entry which is preliminary data.</text>
</comment>
<evidence type="ECO:0000313" key="5">
    <source>
        <dbReference type="Proteomes" id="UP000766246"/>
    </source>
</evidence>
<evidence type="ECO:0000313" key="4">
    <source>
        <dbReference type="EMBL" id="MBE5918548.1"/>
    </source>
</evidence>
<dbReference type="EMBL" id="SVER01000003">
    <property type="protein sequence ID" value="MBE5918548.1"/>
    <property type="molecule type" value="Genomic_DNA"/>
</dbReference>
<dbReference type="SMART" id="SM00471">
    <property type="entry name" value="HDc"/>
    <property type="match status" value="1"/>
</dbReference>
<feature type="region of interest" description="Disordered" evidence="1">
    <location>
        <begin position="62"/>
        <end position="107"/>
    </location>
</feature>
<sequence>MITLTVDNLTPGMIVASPIVTKRGQTISKPGEKLTPQLIAKLSFYKIDVVTVEGQASAPVDADAVAAKQKPVEDKPEPQNKKAEPEKAEPPKPAEKPKEESRVSDQITYSQRLKQSSHFQKFQSDYALNIANLKEHFNSIIAGGNADCCTDLLEQCEALFKSKTTLELFDMLANMRNLEDPIYSHSLNVGLIARCIGKWLHLSKSDLNTLTLAGLLHDIGKTQIPEEILNKPGKYTDEEFATMKTHPLLGKKILNGKGFDSRILAATLQHHERSDGSGYPRGLMEDEIDDFAAIIAIADVYDAMTSARAHRDPLCSFQVINQFEKDGLNKYHTKYVLTFLEHMANTYNNSRIMLNTAKTGRVVYINKSDLSRPVIQLDSGDIINLSDNKHKDLYIKSIL</sequence>
<dbReference type="InterPro" id="IPR003607">
    <property type="entry name" value="HD/PDEase_dom"/>
</dbReference>
<dbReference type="InterPro" id="IPR006675">
    <property type="entry name" value="HDIG_dom"/>
</dbReference>
<evidence type="ECO:0000259" key="3">
    <source>
        <dbReference type="PROSITE" id="PS51832"/>
    </source>
</evidence>
<dbReference type="Proteomes" id="UP000766246">
    <property type="component" value="Unassembled WGS sequence"/>
</dbReference>
<dbReference type="InterPro" id="IPR006674">
    <property type="entry name" value="HD_domain"/>
</dbReference>
<dbReference type="SUPFAM" id="SSF109604">
    <property type="entry name" value="HD-domain/PDEase-like"/>
    <property type="match status" value="1"/>
</dbReference>
<dbReference type="CDD" id="cd00077">
    <property type="entry name" value="HDc"/>
    <property type="match status" value="1"/>
</dbReference>
<dbReference type="PROSITE" id="PS51832">
    <property type="entry name" value="HD_GYP"/>
    <property type="match status" value="1"/>
</dbReference>
<dbReference type="Gene3D" id="1.10.3210.10">
    <property type="entry name" value="Hypothetical protein af1432"/>
    <property type="match status" value="1"/>
</dbReference>
<dbReference type="PROSITE" id="PS51831">
    <property type="entry name" value="HD"/>
    <property type="match status" value="1"/>
</dbReference>
<feature type="domain" description="HD-GYP" evidence="3">
    <location>
        <begin position="160"/>
        <end position="355"/>
    </location>
</feature>
<dbReference type="Pfam" id="PF13487">
    <property type="entry name" value="HD_5"/>
    <property type="match status" value="1"/>
</dbReference>
<dbReference type="PANTHER" id="PTHR43155">
    <property type="entry name" value="CYCLIC DI-GMP PHOSPHODIESTERASE PA4108-RELATED"/>
    <property type="match status" value="1"/>
</dbReference>